<dbReference type="InterPro" id="IPR023214">
    <property type="entry name" value="HAD_sf"/>
</dbReference>
<dbReference type="PANTHER" id="PTHR43344:SF13">
    <property type="entry name" value="PHOSPHATASE RV3661-RELATED"/>
    <property type="match status" value="1"/>
</dbReference>
<evidence type="ECO:0000313" key="5">
    <source>
        <dbReference type="Proteomes" id="UP001431181"/>
    </source>
</evidence>
<sequence>MALAFFDLDNTLVAGDTAQAFAEYMAANELPTPSDFLAVNHAYMADYDAGNLNLADYMRYTLSPLFGLNAETIAAFIERFIQDVVVSMTLPKAQALIQQHQDAGDEVVIISATGIHLVAPIARYLGVKHALGVDIEIKNGHITGELTGVPTFREGKVTRALQWDSRTGLRDDRHLLLQRLP</sequence>
<dbReference type="InterPro" id="IPR036412">
    <property type="entry name" value="HAD-like_sf"/>
</dbReference>
<keyword evidence="3" id="KW-0460">Magnesium</keyword>
<accession>A0ABT3KG35</accession>
<dbReference type="SUPFAM" id="SSF56784">
    <property type="entry name" value="HAD-like"/>
    <property type="match status" value="1"/>
</dbReference>
<proteinExistence type="predicted"/>
<dbReference type="Gene3D" id="1.20.1440.100">
    <property type="entry name" value="SG protein - dephosphorylation function"/>
    <property type="match status" value="1"/>
</dbReference>
<dbReference type="EMBL" id="JAPEUL010000007">
    <property type="protein sequence ID" value="MCW4629500.1"/>
    <property type="molecule type" value="Genomic_DNA"/>
</dbReference>
<keyword evidence="1" id="KW-0479">Metal-binding</keyword>
<dbReference type="NCBIfam" id="TIGR01488">
    <property type="entry name" value="HAD-SF-IB"/>
    <property type="match status" value="1"/>
</dbReference>
<keyword evidence="2 4" id="KW-0378">Hydrolase</keyword>
<dbReference type="RefSeq" id="WP_265218696.1">
    <property type="nucleotide sequence ID" value="NZ_JAPEUL010000007.1"/>
</dbReference>
<gene>
    <name evidence="4" type="ORF">ONZ52_11205</name>
</gene>
<evidence type="ECO:0000256" key="2">
    <source>
        <dbReference type="ARBA" id="ARBA00022801"/>
    </source>
</evidence>
<evidence type="ECO:0000313" key="4">
    <source>
        <dbReference type="EMBL" id="MCW4629500.1"/>
    </source>
</evidence>
<organism evidence="4 5">
    <name type="scientific">Marinomonas rhodophyticola</name>
    <dbReference type="NCBI Taxonomy" id="2992803"/>
    <lineage>
        <taxon>Bacteria</taxon>
        <taxon>Pseudomonadati</taxon>
        <taxon>Pseudomonadota</taxon>
        <taxon>Gammaproteobacteria</taxon>
        <taxon>Oceanospirillales</taxon>
        <taxon>Oceanospirillaceae</taxon>
        <taxon>Marinomonas</taxon>
    </lineage>
</organism>
<dbReference type="Gene3D" id="3.40.50.1000">
    <property type="entry name" value="HAD superfamily/HAD-like"/>
    <property type="match status" value="1"/>
</dbReference>
<dbReference type="Proteomes" id="UP001431181">
    <property type="component" value="Unassembled WGS sequence"/>
</dbReference>
<dbReference type="GO" id="GO:0016787">
    <property type="term" value="F:hydrolase activity"/>
    <property type="evidence" value="ECO:0007669"/>
    <property type="project" value="UniProtKB-KW"/>
</dbReference>
<evidence type="ECO:0000256" key="3">
    <source>
        <dbReference type="ARBA" id="ARBA00022842"/>
    </source>
</evidence>
<comment type="caution">
    <text evidence="4">The sequence shown here is derived from an EMBL/GenBank/DDBJ whole genome shotgun (WGS) entry which is preliminary data.</text>
</comment>
<reference evidence="4" key="1">
    <citation type="submission" date="2022-11" db="EMBL/GenBank/DDBJ databases">
        <title>Marinomonas sp. nov., isolated from marine algae.</title>
        <authorList>
            <person name="Choi D.G."/>
            <person name="Kim J.M."/>
            <person name="Lee J.K."/>
            <person name="Baek J.H."/>
            <person name="Jeon C.O."/>
        </authorList>
    </citation>
    <scope>NUCLEOTIDE SEQUENCE</scope>
    <source>
        <strain evidence="4">KJ51-3</strain>
    </source>
</reference>
<keyword evidence="5" id="KW-1185">Reference proteome</keyword>
<protein>
    <submittedName>
        <fullName evidence="4">HAD-IB family hydrolase</fullName>
    </submittedName>
</protein>
<dbReference type="InterPro" id="IPR050582">
    <property type="entry name" value="HAD-like_SerB"/>
</dbReference>
<evidence type="ECO:0000256" key="1">
    <source>
        <dbReference type="ARBA" id="ARBA00022723"/>
    </source>
</evidence>
<dbReference type="PANTHER" id="PTHR43344">
    <property type="entry name" value="PHOSPHOSERINE PHOSPHATASE"/>
    <property type="match status" value="1"/>
</dbReference>
<dbReference type="InterPro" id="IPR006385">
    <property type="entry name" value="HAD_hydro_SerB1"/>
</dbReference>
<dbReference type="NCBIfam" id="TIGR01490">
    <property type="entry name" value="HAD-SF-IB-hyp1"/>
    <property type="match status" value="1"/>
</dbReference>
<dbReference type="Pfam" id="PF12710">
    <property type="entry name" value="HAD"/>
    <property type="match status" value="1"/>
</dbReference>
<name>A0ABT3KG35_9GAMM</name>